<reference evidence="2" key="1">
    <citation type="journal article" date="2010" name="Nat. Biotechnol.">
        <title>Draft genome sequence of the oilseed species Ricinus communis.</title>
        <authorList>
            <person name="Chan A.P."/>
            <person name="Crabtree J."/>
            <person name="Zhao Q."/>
            <person name="Lorenzi H."/>
            <person name="Orvis J."/>
            <person name="Puiu D."/>
            <person name="Melake-Berhan A."/>
            <person name="Jones K.M."/>
            <person name="Redman J."/>
            <person name="Chen G."/>
            <person name="Cahoon E.B."/>
            <person name="Gedil M."/>
            <person name="Stanke M."/>
            <person name="Haas B.J."/>
            <person name="Wortman J.R."/>
            <person name="Fraser-Liggett C.M."/>
            <person name="Ravel J."/>
            <person name="Rabinowicz P.D."/>
        </authorList>
    </citation>
    <scope>NUCLEOTIDE SEQUENCE [LARGE SCALE GENOMIC DNA]</scope>
    <source>
        <strain evidence="2">cv. Hale</strain>
    </source>
</reference>
<dbReference type="InParanoid" id="B9SDE5"/>
<name>B9SDE5_RICCO</name>
<gene>
    <name evidence="1" type="ORF">RCOM_1517020</name>
</gene>
<sequence>MASIFFRRRVKAGSIRFEGNPSLISMDFAFQLKQLQYLLVESLICTAHLQI</sequence>
<accession>B9SDE5</accession>
<evidence type="ECO:0000313" key="1">
    <source>
        <dbReference type="EMBL" id="EEF38382.1"/>
    </source>
</evidence>
<evidence type="ECO:0000313" key="2">
    <source>
        <dbReference type="Proteomes" id="UP000008311"/>
    </source>
</evidence>
<dbReference type="EMBL" id="EQ973927">
    <property type="protein sequence ID" value="EEF38382.1"/>
    <property type="molecule type" value="Genomic_DNA"/>
</dbReference>
<keyword evidence="2" id="KW-1185">Reference proteome</keyword>
<proteinExistence type="predicted"/>
<dbReference type="AlphaFoldDB" id="B9SDE5"/>
<protein>
    <submittedName>
        <fullName evidence="1">Uncharacterized protein</fullName>
    </submittedName>
</protein>
<dbReference type="Proteomes" id="UP000008311">
    <property type="component" value="Unassembled WGS sequence"/>
</dbReference>
<organism evidence="1 2">
    <name type="scientific">Ricinus communis</name>
    <name type="common">Castor bean</name>
    <dbReference type="NCBI Taxonomy" id="3988"/>
    <lineage>
        <taxon>Eukaryota</taxon>
        <taxon>Viridiplantae</taxon>
        <taxon>Streptophyta</taxon>
        <taxon>Embryophyta</taxon>
        <taxon>Tracheophyta</taxon>
        <taxon>Spermatophyta</taxon>
        <taxon>Magnoliopsida</taxon>
        <taxon>eudicotyledons</taxon>
        <taxon>Gunneridae</taxon>
        <taxon>Pentapetalae</taxon>
        <taxon>rosids</taxon>
        <taxon>fabids</taxon>
        <taxon>Malpighiales</taxon>
        <taxon>Euphorbiaceae</taxon>
        <taxon>Acalyphoideae</taxon>
        <taxon>Acalypheae</taxon>
        <taxon>Ricinus</taxon>
    </lineage>
</organism>